<dbReference type="AlphaFoldDB" id="A0A1Y1N302"/>
<proteinExistence type="predicted"/>
<feature type="chain" id="PRO_5012101304" description="Apolipophorin-III" evidence="1">
    <location>
        <begin position="20"/>
        <end position="183"/>
    </location>
</feature>
<sequence>MAKFVILLVATVVLQVALAKPKPASQDIHFDQFVGNMNTMGKDFAETFKNAMPAKNDVNNALVSASKTFSETVEQGSKSLSEHIETNKPLVEKLVKETAGKISEKVAYAKGVVESARSKGQLVKEVIDSNIKSLLAEGRKIEAELQPHIAHAKEHLAKLAGSFFNVLKTAGERFRADIAKALE</sequence>
<evidence type="ECO:0008006" key="3">
    <source>
        <dbReference type="Google" id="ProtNLM"/>
    </source>
</evidence>
<evidence type="ECO:0000256" key="1">
    <source>
        <dbReference type="SAM" id="SignalP"/>
    </source>
</evidence>
<dbReference type="EMBL" id="GEZM01013878">
    <property type="protein sequence ID" value="JAV92274.1"/>
    <property type="molecule type" value="Transcribed_RNA"/>
</dbReference>
<keyword evidence="1" id="KW-0732">Signal</keyword>
<name>A0A1Y1N302_PHOPY</name>
<accession>A0A1Y1N302</accession>
<reference evidence="2" key="1">
    <citation type="journal article" date="2016" name="Sci. Rep.">
        <title>Molecular characterization of firefly nuptial gifts: a multi-omics approach sheds light on postcopulatory sexual selection.</title>
        <authorList>
            <person name="Al-Wathiqui N."/>
            <person name="Fallon T.R."/>
            <person name="South A."/>
            <person name="Weng J.K."/>
            <person name="Lewis S.M."/>
        </authorList>
    </citation>
    <scope>NUCLEOTIDE SEQUENCE</scope>
</reference>
<organism evidence="2">
    <name type="scientific">Photinus pyralis</name>
    <name type="common">Common eastern firefly</name>
    <name type="synonym">Lampyris pyralis</name>
    <dbReference type="NCBI Taxonomy" id="7054"/>
    <lineage>
        <taxon>Eukaryota</taxon>
        <taxon>Metazoa</taxon>
        <taxon>Ecdysozoa</taxon>
        <taxon>Arthropoda</taxon>
        <taxon>Hexapoda</taxon>
        <taxon>Insecta</taxon>
        <taxon>Pterygota</taxon>
        <taxon>Neoptera</taxon>
        <taxon>Endopterygota</taxon>
        <taxon>Coleoptera</taxon>
        <taxon>Polyphaga</taxon>
        <taxon>Elateriformia</taxon>
        <taxon>Elateroidea</taxon>
        <taxon>Lampyridae</taxon>
        <taxon>Lampyrinae</taxon>
        <taxon>Photinus</taxon>
    </lineage>
</organism>
<protein>
    <recommendedName>
        <fullName evidence="3">Apolipophorin-III</fullName>
    </recommendedName>
</protein>
<evidence type="ECO:0000313" key="2">
    <source>
        <dbReference type="EMBL" id="JAV92274.1"/>
    </source>
</evidence>
<dbReference type="Gene3D" id="1.20.120.20">
    <property type="entry name" value="Apolipoprotein"/>
    <property type="match status" value="1"/>
</dbReference>
<feature type="signal peptide" evidence="1">
    <location>
        <begin position="1"/>
        <end position="19"/>
    </location>
</feature>